<feature type="transmembrane region" description="Helical" evidence="1">
    <location>
        <begin position="183"/>
        <end position="202"/>
    </location>
</feature>
<feature type="transmembrane region" description="Helical" evidence="1">
    <location>
        <begin position="134"/>
        <end position="153"/>
    </location>
</feature>
<feature type="transmembrane region" description="Helical" evidence="1">
    <location>
        <begin position="211"/>
        <end position="228"/>
    </location>
</feature>
<keyword evidence="1" id="KW-0812">Transmembrane</keyword>
<proteinExistence type="predicted"/>
<dbReference type="PANTHER" id="PTHR23028">
    <property type="entry name" value="ACETYLTRANSFERASE"/>
    <property type="match status" value="1"/>
</dbReference>
<sequence>MLYSLQALRAFAAWVVVCHHFMQIFFDFHASGPIGRLLAERGAVGVDIFFVISGLVIYLSTRDKPIAPGQFLLNRVLRIVPAYWFYTLLMALLLLVASRWMPHQVFDWQHLLLSLLFIPAENPGGYGLYPTLNVGWTLNFEMFFYLLFGLAFLVRRRHHLLLVAGALLLVSEVLGRMGVLSRFYSNGIIYEFLLGIGIGVLYRRGLVREGLWLPLVVLGVAGYALYQLDASVRLLHWGVPSALVVLAFVALEPYFHGNRVLKALGDCSYSVYLIHVLVLYGGWFATQRLGLNPYGVFAVCVLSIGLMSWLSFHWLERGLYRRMQAWLREDRELGQVLALSRVKY</sequence>
<dbReference type="RefSeq" id="WP_070094038.1">
    <property type="nucleotide sequence ID" value="NZ_CP016634.1"/>
</dbReference>
<keyword evidence="3" id="KW-0808">Transferase</keyword>
<evidence type="ECO:0000256" key="1">
    <source>
        <dbReference type="SAM" id="Phobius"/>
    </source>
</evidence>
<dbReference type="EMBL" id="CP016634">
    <property type="protein sequence ID" value="ANY86764.1"/>
    <property type="molecule type" value="Genomic_DNA"/>
</dbReference>
<dbReference type="InterPro" id="IPR002656">
    <property type="entry name" value="Acyl_transf_3_dom"/>
</dbReference>
<feature type="transmembrane region" description="Helical" evidence="1">
    <location>
        <begin position="80"/>
        <end position="101"/>
    </location>
</feature>
<feature type="transmembrane region" description="Helical" evidence="1">
    <location>
        <begin position="7"/>
        <end position="26"/>
    </location>
</feature>
<keyword evidence="1" id="KW-0472">Membrane</keyword>
<evidence type="ECO:0000259" key="2">
    <source>
        <dbReference type="Pfam" id="PF01757"/>
    </source>
</evidence>
<gene>
    <name evidence="3" type="ORF">IEC33019_1196</name>
</gene>
<reference evidence="3" key="1">
    <citation type="submission" date="2016-07" db="EMBL/GenBank/DDBJ databases">
        <title>New class B carbapenemase carried by novel plasmid in Pseudomonas putida enviromental strain in eastern Amazonia.</title>
        <authorList>
            <person name="Souza C.O."/>
            <person name="Lima K.V."/>
            <person name="Brasiliense D.M."/>
            <person name="Perez-Chaparro P.J."/>
            <person name="Mamizuka E.M."/>
            <person name="Lima M.O."/>
            <person name="Lima L.N."/>
            <person name="McCulloch J.A."/>
        </authorList>
    </citation>
    <scope>NUCLEOTIDE SEQUENCE [LARGE SCALE GENOMIC DNA]</scope>
    <source>
        <strain evidence="3">IEC33019</strain>
    </source>
</reference>
<dbReference type="PANTHER" id="PTHR23028:SF53">
    <property type="entry name" value="ACYL_TRANSF_3 DOMAIN-CONTAINING PROTEIN"/>
    <property type="match status" value="1"/>
</dbReference>
<feature type="transmembrane region" description="Helical" evidence="1">
    <location>
        <begin position="291"/>
        <end position="315"/>
    </location>
</feature>
<feature type="transmembrane region" description="Helical" evidence="1">
    <location>
        <begin position="160"/>
        <end position="177"/>
    </location>
</feature>
<dbReference type="InterPro" id="IPR050879">
    <property type="entry name" value="Acyltransferase_3"/>
</dbReference>
<organism evidence="3">
    <name type="scientific">Pseudomonas putida</name>
    <name type="common">Arthrobacter siderocapsulatus</name>
    <dbReference type="NCBI Taxonomy" id="303"/>
    <lineage>
        <taxon>Bacteria</taxon>
        <taxon>Pseudomonadati</taxon>
        <taxon>Pseudomonadota</taxon>
        <taxon>Gammaproteobacteria</taxon>
        <taxon>Pseudomonadales</taxon>
        <taxon>Pseudomonadaceae</taxon>
        <taxon>Pseudomonas</taxon>
    </lineage>
</organism>
<feature type="domain" description="Acyltransferase 3" evidence="2">
    <location>
        <begin position="3"/>
        <end position="310"/>
    </location>
</feature>
<feature type="transmembrane region" description="Helical" evidence="1">
    <location>
        <begin position="267"/>
        <end position="285"/>
    </location>
</feature>
<accession>A0A1B2F3I2</accession>
<dbReference type="Pfam" id="PF01757">
    <property type="entry name" value="Acyl_transf_3"/>
    <property type="match status" value="1"/>
</dbReference>
<feature type="transmembrane region" description="Helical" evidence="1">
    <location>
        <begin position="234"/>
        <end position="255"/>
    </location>
</feature>
<feature type="transmembrane region" description="Helical" evidence="1">
    <location>
        <begin position="38"/>
        <end position="59"/>
    </location>
</feature>
<dbReference type="GO" id="GO:0016747">
    <property type="term" value="F:acyltransferase activity, transferring groups other than amino-acyl groups"/>
    <property type="evidence" value="ECO:0007669"/>
    <property type="project" value="InterPro"/>
</dbReference>
<keyword evidence="3" id="KW-0012">Acyltransferase</keyword>
<dbReference type="AlphaFoldDB" id="A0A1B2F3I2"/>
<dbReference type="GO" id="GO:0000271">
    <property type="term" value="P:polysaccharide biosynthetic process"/>
    <property type="evidence" value="ECO:0007669"/>
    <property type="project" value="TreeGrafter"/>
</dbReference>
<protein>
    <submittedName>
        <fullName evidence="3">Acyltransferase family protein</fullName>
    </submittedName>
</protein>
<evidence type="ECO:0000313" key="3">
    <source>
        <dbReference type="EMBL" id="ANY86764.1"/>
    </source>
</evidence>
<keyword evidence="1" id="KW-1133">Transmembrane helix</keyword>
<dbReference type="GO" id="GO:0016020">
    <property type="term" value="C:membrane"/>
    <property type="evidence" value="ECO:0007669"/>
    <property type="project" value="TreeGrafter"/>
</dbReference>
<name>A0A1B2F3I2_PSEPU</name>